<dbReference type="GO" id="GO:0005886">
    <property type="term" value="C:plasma membrane"/>
    <property type="evidence" value="ECO:0007669"/>
    <property type="project" value="UniProtKB-SubCell"/>
</dbReference>
<evidence type="ECO:0000256" key="6">
    <source>
        <dbReference type="ARBA" id="ARBA00022989"/>
    </source>
</evidence>
<evidence type="ECO:0000313" key="9">
    <source>
        <dbReference type="EMBL" id="QSX79430.1"/>
    </source>
</evidence>
<organism evidence="9 10">
    <name type="scientific">Agrilutibacter solisilvae</name>
    <dbReference type="NCBI Taxonomy" id="2763317"/>
    <lineage>
        <taxon>Bacteria</taxon>
        <taxon>Pseudomonadati</taxon>
        <taxon>Pseudomonadota</taxon>
        <taxon>Gammaproteobacteria</taxon>
        <taxon>Lysobacterales</taxon>
        <taxon>Lysobacteraceae</taxon>
        <taxon>Agrilutibacter</taxon>
    </lineage>
</organism>
<dbReference type="GO" id="GO:0042910">
    <property type="term" value="F:xenobiotic transmembrane transporter activity"/>
    <property type="evidence" value="ECO:0007669"/>
    <property type="project" value="TreeGrafter"/>
</dbReference>
<keyword evidence="2" id="KW-0813">Transport</keyword>
<feature type="transmembrane region" description="Helical" evidence="8">
    <location>
        <begin position="12"/>
        <end position="29"/>
    </location>
</feature>
<dbReference type="Gene3D" id="3.30.2090.10">
    <property type="entry name" value="Multidrug efflux transporter AcrB TolC docking domain, DN and DC subdomains"/>
    <property type="match status" value="2"/>
</dbReference>
<feature type="transmembrane region" description="Helical" evidence="8">
    <location>
        <begin position="950"/>
        <end position="972"/>
    </location>
</feature>
<evidence type="ECO:0000256" key="3">
    <source>
        <dbReference type="ARBA" id="ARBA00022475"/>
    </source>
</evidence>
<keyword evidence="5 8" id="KW-0812">Transmembrane</keyword>
<feature type="transmembrane region" description="Helical" evidence="8">
    <location>
        <begin position="522"/>
        <end position="544"/>
    </location>
</feature>
<name>A0A974Y2J6_9GAMM</name>
<dbReference type="KEGG" id="lsf:I8J32_006090"/>
<sequence>MVLSDISIRRPVFAMVINLVVLLVGIIAYDRLAVRLIPNVDVPVVTVNTGYPGASAQVIESQVTQPIEDALSGVEGVEYMQSVSREQSSQVTIRFRLNRDPDGAASDVRDRVAQARQFLPEEVDEPVVQKQEADAQPIIYLAFSSDRHSQVEIADYAETLVKDRVQTIPGVAQAQVYSSTYAMRVWIQPQRLAGFGLTPADVEAALREQNVEIPAGRVEGSDREFTVLSETDLKTPEQFGNIVLGDVKGTLVRLRDVAKVELGQEEDRFRARYNGKNAVPLGIVKQAVANPLDISQALQEMLPKITQSLPQGMKVEIAYDSTIFIDKSIEEVQHTVLIAIGLVIVVIFLFLRSWRATLIPLVTIPVSMIGAFALMYAFGFTINTLTLLAMVLAIGLVVDDAIVMLENIVRHIEEGMPPMEAAFKGSKEIGFAIVAMTLTLAAVYIPLAFSTGRTGKLFVEFALTLAGSVLVSGFTALSLSPMMCSRLLRGDNHHGRFYQAGERVLQWMDSHYRSALSAMMRWRWMVVGFAALVFAGAVGLFLWLPKETAPQEDQGFIIAIGVAPEGSTVEYTDRYAKQMEGMLMGLPDQQRVFEIVGFPDVTQAIGFTMLTDWSKREKSAKEISDALGGQMFFAVPGVLAFTMTPPPLGSDDFLGKPVNFVVQSTGTWDELNATVQKLMAKMQTNPKLIAPETDLKLNKPQLRVEVDRDKVAAVGSSVDTVGHTLETFLGGRNVTRFKRGSEQYDVVVQIEDAARRTPGALSNVFVRGGDGQMVQLSNLVSVNETIAAKELNHFNKLRAATVSAGLAPGYSIGDALTWMEDALQEVAPASPYDLSGQSREFRESSSDFAMIFLLALAFIFLVLAAQFESWVDPFVILLGSVPLAFFGALLLLKLTGGSFNIYTQIGLVTLVGLIAKHGILIVEFANQLQEDGRDKFNAVLEAAALRLRPILMTTGAMVLGSLPLAIATGAGAEARNQIGWVIVGGMSIGTLFTLFVVPVVYLLIGRDHHKAQTRKAAKLQAATQST</sequence>
<evidence type="ECO:0000256" key="5">
    <source>
        <dbReference type="ARBA" id="ARBA00022692"/>
    </source>
</evidence>
<keyword evidence="6 8" id="KW-1133">Transmembrane helix</keyword>
<dbReference type="RefSeq" id="WP_200616175.1">
    <property type="nucleotide sequence ID" value="NZ_CP071518.1"/>
</dbReference>
<dbReference type="InterPro" id="IPR027463">
    <property type="entry name" value="AcrB_DN_DC_subdom"/>
</dbReference>
<protein>
    <submittedName>
        <fullName evidence="9">Efflux RND transporter permease subunit</fullName>
    </submittedName>
</protein>
<keyword evidence="10" id="KW-1185">Reference proteome</keyword>
<dbReference type="SUPFAM" id="SSF82693">
    <property type="entry name" value="Multidrug efflux transporter AcrB pore domain, PN1, PN2, PC1 and PC2 subdomains"/>
    <property type="match status" value="2"/>
</dbReference>
<dbReference type="Gene3D" id="1.20.1640.10">
    <property type="entry name" value="Multidrug efflux transporter AcrB transmembrane domain"/>
    <property type="match status" value="2"/>
</dbReference>
<feature type="transmembrane region" description="Helical" evidence="8">
    <location>
        <begin position="874"/>
        <end position="895"/>
    </location>
</feature>
<dbReference type="Proteomes" id="UP000639274">
    <property type="component" value="Chromosome"/>
</dbReference>
<gene>
    <name evidence="9" type="ORF">I8J32_006090</name>
</gene>
<accession>A0A974Y2J6</accession>
<dbReference type="SUPFAM" id="SSF82866">
    <property type="entry name" value="Multidrug efflux transporter AcrB transmembrane domain"/>
    <property type="match status" value="2"/>
</dbReference>
<feature type="transmembrane region" description="Helical" evidence="8">
    <location>
        <begin position="332"/>
        <end position="351"/>
    </location>
</feature>
<feature type="transmembrane region" description="Helical" evidence="8">
    <location>
        <begin position="385"/>
        <end position="409"/>
    </location>
</feature>
<evidence type="ECO:0000256" key="1">
    <source>
        <dbReference type="ARBA" id="ARBA00004429"/>
    </source>
</evidence>
<dbReference type="Gene3D" id="3.30.70.1440">
    <property type="entry name" value="Multidrug efflux transporter AcrB pore domain"/>
    <property type="match status" value="1"/>
</dbReference>
<evidence type="ECO:0000313" key="10">
    <source>
        <dbReference type="Proteomes" id="UP000639274"/>
    </source>
</evidence>
<keyword evidence="4" id="KW-0997">Cell inner membrane</keyword>
<feature type="transmembrane region" description="Helical" evidence="8">
    <location>
        <begin position="358"/>
        <end position="379"/>
    </location>
</feature>
<dbReference type="PANTHER" id="PTHR32063:SF14">
    <property type="entry name" value="BLL4319 PROTEIN"/>
    <property type="match status" value="1"/>
</dbReference>
<evidence type="ECO:0000256" key="8">
    <source>
        <dbReference type="SAM" id="Phobius"/>
    </source>
</evidence>
<proteinExistence type="predicted"/>
<dbReference type="SUPFAM" id="SSF82714">
    <property type="entry name" value="Multidrug efflux transporter AcrB TolC docking domain, DN and DC subdomains"/>
    <property type="match status" value="2"/>
</dbReference>
<evidence type="ECO:0000256" key="2">
    <source>
        <dbReference type="ARBA" id="ARBA00022448"/>
    </source>
</evidence>
<evidence type="ECO:0000256" key="4">
    <source>
        <dbReference type="ARBA" id="ARBA00022519"/>
    </source>
</evidence>
<feature type="transmembrane region" description="Helical" evidence="8">
    <location>
        <begin position="429"/>
        <end position="449"/>
    </location>
</feature>
<dbReference type="InterPro" id="IPR001036">
    <property type="entry name" value="Acrflvin-R"/>
</dbReference>
<feature type="transmembrane region" description="Helical" evidence="8">
    <location>
        <begin position="901"/>
        <end position="925"/>
    </location>
</feature>
<reference evidence="9 10" key="1">
    <citation type="submission" date="2021-03" db="EMBL/GenBank/DDBJ databases">
        <title>Lysobacter sp. nov. isolated from soil of gangwondo yeongwol, south Korea.</title>
        <authorList>
            <person name="Kim K.R."/>
            <person name="Kim K.H."/>
            <person name="Jeon C.O."/>
        </authorList>
    </citation>
    <scope>NUCLEOTIDE SEQUENCE [LARGE SCALE GENOMIC DNA]</scope>
    <source>
        <strain evidence="9 10">R19</strain>
    </source>
</reference>
<dbReference type="EMBL" id="CP071518">
    <property type="protein sequence ID" value="QSX79430.1"/>
    <property type="molecule type" value="Genomic_DNA"/>
</dbReference>
<dbReference type="PRINTS" id="PR00702">
    <property type="entry name" value="ACRIFLAVINRP"/>
</dbReference>
<feature type="transmembrane region" description="Helical" evidence="8">
    <location>
        <begin position="461"/>
        <end position="479"/>
    </location>
</feature>
<dbReference type="AlphaFoldDB" id="A0A974Y2J6"/>
<feature type="transmembrane region" description="Helical" evidence="8">
    <location>
        <begin position="978"/>
        <end position="1004"/>
    </location>
</feature>
<evidence type="ECO:0000256" key="7">
    <source>
        <dbReference type="ARBA" id="ARBA00023136"/>
    </source>
</evidence>
<dbReference type="FunFam" id="1.20.1640.10:FF:000001">
    <property type="entry name" value="Efflux pump membrane transporter"/>
    <property type="match status" value="1"/>
</dbReference>
<keyword evidence="7 8" id="KW-0472">Membrane</keyword>
<dbReference type="Gene3D" id="3.30.70.1320">
    <property type="entry name" value="Multidrug efflux transporter AcrB pore domain like"/>
    <property type="match status" value="1"/>
</dbReference>
<dbReference type="Gene3D" id="3.30.70.1430">
    <property type="entry name" value="Multidrug efflux transporter AcrB pore domain"/>
    <property type="match status" value="2"/>
</dbReference>
<feature type="transmembrane region" description="Helical" evidence="8">
    <location>
        <begin position="848"/>
        <end position="867"/>
    </location>
</feature>
<dbReference type="Pfam" id="PF00873">
    <property type="entry name" value="ACR_tran"/>
    <property type="match status" value="1"/>
</dbReference>
<dbReference type="PANTHER" id="PTHR32063">
    <property type="match status" value="1"/>
</dbReference>
<dbReference type="FunFam" id="3.30.70.1430:FF:000001">
    <property type="entry name" value="Efflux pump membrane transporter"/>
    <property type="match status" value="1"/>
</dbReference>
<keyword evidence="3" id="KW-1003">Cell membrane</keyword>
<comment type="subcellular location">
    <subcellularLocation>
        <location evidence="1">Cell inner membrane</location>
        <topology evidence="1">Multi-pass membrane protein</topology>
    </subcellularLocation>
</comment>